<evidence type="ECO:0000256" key="1">
    <source>
        <dbReference type="SAM" id="Phobius"/>
    </source>
</evidence>
<dbReference type="AlphaFoldDB" id="A0A1B7NQI2"/>
<keyword evidence="4" id="KW-1185">Reference proteome</keyword>
<dbReference type="EMBL" id="LGUA01001188">
    <property type="protein sequence ID" value="OAX79039.1"/>
    <property type="molecule type" value="Genomic_DNA"/>
</dbReference>
<feature type="signal peptide" evidence="2">
    <location>
        <begin position="1"/>
        <end position="30"/>
    </location>
</feature>
<accession>A0A1B7NQI2</accession>
<evidence type="ECO:0008006" key="5">
    <source>
        <dbReference type="Google" id="ProtNLM"/>
    </source>
</evidence>
<dbReference type="OrthoDB" id="3021074at2759"/>
<feature type="transmembrane region" description="Helical" evidence="1">
    <location>
        <begin position="325"/>
        <end position="350"/>
    </location>
</feature>
<feature type="transmembrane region" description="Helical" evidence="1">
    <location>
        <begin position="113"/>
        <end position="134"/>
    </location>
</feature>
<evidence type="ECO:0000313" key="4">
    <source>
        <dbReference type="Proteomes" id="UP000091918"/>
    </source>
</evidence>
<sequence>MPGMLLAKALKPSVCILFLAIILCSKGVSAAEKDLNFYGGYGPDVICVYPVSGPYNLLQRLLFYVLLVFAVLCRRQKWLVFGALASAMSFSGAAALHGLFLASPARKEIDLDIYGIFTVTSSGAMLTAPLLNWSSTLIWAEKRKRWIVIIWGVILLLGAIFSASAIHVNGAGFVPPQCIPPSEAASFDGSLFKNPTADCLYACAPQARLFRAKYDVMAWPNYLNRPRDITSIFLPATIIYVLAWIFIEILFRTVCLKNNKIIQFMSAPPAAQAVSLHPIRTLVQVRDRQKKNVHPTIQPISAPLATSSSCLPGQPGQPDKPRPRWAVVVTHFHIFLMFAHFAAFAVNVVMCEYRMMRLPSNEQPYEIGQWISWISVALVVVAQLLNRYLKLRWRTDEKKWASLHHGDEEMALGRHRWRFSVWQDQHMSNRRDQGHRWNDVPDGMKMIRSDSSGTLRRNSF</sequence>
<keyword evidence="1" id="KW-0812">Transmembrane</keyword>
<organism evidence="3 4">
    <name type="scientific">Emergomyces africanus</name>
    <dbReference type="NCBI Taxonomy" id="1955775"/>
    <lineage>
        <taxon>Eukaryota</taxon>
        <taxon>Fungi</taxon>
        <taxon>Dikarya</taxon>
        <taxon>Ascomycota</taxon>
        <taxon>Pezizomycotina</taxon>
        <taxon>Eurotiomycetes</taxon>
        <taxon>Eurotiomycetidae</taxon>
        <taxon>Onygenales</taxon>
        <taxon>Ajellomycetaceae</taxon>
        <taxon>Emergomyces</taxon>
    </lineage>
</organism>
<reference evidence="3 4" key="1">
    <citation type="submission" date="2015-07" db="EMBL/GenBank/DDBJ databases">
        <title>Emmonsia species relationships and genome sequence.</title>
        <authorList>
            <person name="Cuomo C.A."/>
            <person name="Schwartz I.S."/>
            <person name="Kenyon C."/>
            <person name="de Hoog G.S."/>
            <person name="Govender N.P."/>
            <person name="Botha A."/>
            <person name="Moreno L."/>
            <person name="de Vries M."/>
            <person name="Munoz J.F."/>
            <person name="Stielow J.B."/>
        </authorList>
    </citation>
    <scope>NUCLEOTIDE SEQUENCE [LARGE SCALE GENOMIC DNA]</scope>
    <source>
        <strain evidence="3 4">CBS 136260</strain>
    </source>
</reference>
<keyword evidence="1" id="KW-1133">Transmembrane helix</keyword>
<comment type="caution">
    <text evidence="3">The sequence shown here is derived from an EMBL/GenBank/DDBJ whole genome shotgun (WGS) entry which is preliminary data.</text>
</comment>
<proteinExistence type="predicted"/>
<keyword evidence="2" id="KW-0732">Signal</keyword>
<feature type="transmembrane region" description="Helical" evidence="1">
    <location>
        <begin position="54"/>
        <end position="72"/>
    </location>
</feature>
<gene>
    <name evidence="3" type="ORF">ACJ72_06646</name>
</gene>
<dbReference type="Proteomes" id="UP000091918">
    <property type="component" value="Unassembled WGS sequence"/>
</dbReference>
<feature type="chain" id="PRO_5008598155" description="Integral membrane protein" evidence="2">
    <location>
        <begin position="31"/>
        <end position="460"/>
    </location>
</feature>
<evidence type="ECO:0000313" key="3">
    <source>
        <dbReference type="EMBL" id="OAX79039.1"/>
    </source>
</evidence>
<feature type="transmembrane region" description="Helical" evidence="1">
    <location>
        <begin position="146"/>
        <end position="166"/>
    </location>
</feature>
<keyword evidence="1" id="KW-0472">Membrane</keyword>
<evidence type="ECO:0000256" key="2">
    <source>
        <dbReference type="SAM" id="SignalP"/>
    </source>
</evidence>
<feature type="transmembrane region" description="Helical" evidence="1">
    <location>
        <begin position="79"/>
        <end position="101"/>
    </location>
</feature>
<feature type="transmembrane region" description="Helical" evidence="1">
    <location>
        <begin position="370"/>
        <end position="389"/>
    </location>
</feature>
<feature type="transmembrane region" description="Helical" evidence="1">
    <location>
        <begin position="229"/>
        <end position="251"/>
    </location>
</feature>
<protein>
    <recommendedName>
        <fullName evidence="5">Integral membrane protein</fullName>
    </recommendedName>
</protein>
<name>A0A1B7NQI2_9EURO</name>